<reference evidence="3" key="1">
    <citation type="journal article" date="2019" name="Int. J. Syst. Evol. Microbiol.">
        <title>The Global Catalogue of Microorganisms (GCM) 10K type strain sequencing project: providing services to taxonomists for standard genome sequencing and annotation.</title>
        <authorList>
            <consortium name="The Broad Institute Genomics Platform"/>
            <consortium name="The Broad Institute Genome Sequencing Center for Infectious Disease"/>
            <person name="Wu L."/>
            <person name="Ma J."/>
        </authorList>
    </citation>
    <scope>NUCLEOTIDE SEQUENCE [LARGE SCALE GENOMIC DNA]</scope>
    <source>
        <strain evidence="3">JCM 17551</strain>
    </source>
</reference>
<dbReference type="PROSITE" id="PS51257">
    <property type="entry name" value="PROKAR_LIPOPROTEIN"/>
    <property type="match status" value="1"/>
</dbReference>
<dbReference type="Gene3D" id="3.40.50.1820">
    <property type="entry name" value="alpha/beta hydrolase"/>
    <property type="match status" value="1"/>
</dbReference>
<feature type="signal peptide" evidence="1">
    <location>
        <begin position="1"/>
        <end position="18"/>
    </location>
</feature>
<comment type="caution">
    <text evidence="2">The sequence shown here is derived from an EMBL/GenBank/DDBJ whole genome shotgun (WGS) entry which is preliminary data.</text>
</comment>
<dbReference type="InterPro" id="IPR029058">
    <property type="entry name" value="AB_hydrolase_fold"/>
</dbReference>
<evidence type="ECO:0000313" key="3">
    <source>
        <dbReference type="Proteomes" id="UP001501565"/>
    </source>
</evidence>
<feature type="chain" id="PRO_5045949378" description="Lipase" evidence="1">
    <location>
        <begin position="19"/>
        <end position="1223"/>
    </location>
</feature>
<sequence>MLKKSLLSLAIAAGLGLAGCSGTDSTGSTGPNGGVIPVGGDGNTKVIYSPEQGLLPLQSDLLFAAAGDTDGTANTADTTPPVTTAINDLDGWSTVSQIDITFDDSIDPSSLNTDSSSSTQNVFLIKLATDSVVQSLDITQIAGKAERQSYILKAYAAAAAYIANGGSFADPTDPTEANALAVALGTANATTFPPFALPETLRDLMLANIAALNTDLNTGAAWAGFKAAFDSITTSGVLNGTTISIDADTKEATNVGFAYAQYNIDTNGAADDGSALYSKLVDELNLDTAHPLAITGSAATLYDGDYRAEVISLDGGTNNTLRITPNTPLDPQTKYVVALVGGANGVKDASGASVKTSASYSGLRKDPENFPYDTPQLRGLQTLINNLEDITAGFADVTKNLTDEQQTQLESDIVLSYTFTTGGVDTVLLGMTIPNVVLDGAVPGVVAGIFADNFLTTNIASYCEDKGIAACDEIDELADVKEIDDVDALSVNQKAEVEGIHSTFANTVKIYPERAVSPAQISLNTFTANLDLSGLDSAELQALLPKPEASDEIGFWNEIEATSGITFPENMTAAPGKVYEGWIKLPYYGYAPDGTESSDDGVAGIKGSQWKADQTLGGALEGALTGTDPTGILPPADSDGAYNVTANYPFAAKQADVTVPLVVSYPGMDSLIDDGLNLETAILASFHDANVNGGAAADLAAAVANYLGSGMTKANLIAADPTGLLEAAVDGPYPTIIYNHGITNDRSNSLPLGNQLGAACYQQATKGTFDLSGLPCYVTVAIDQPLHGASITFDANGIPTGSASQVVGLTNVDFAKAAGALPGTVPAELQERHFGYTVLNVQGDAGKSPNGFVSSGSLFINLLNFQNSRDNLRQQILDLSRLNASLSSIDTALQAFDSATEGFLTYASPLAALGGTPRVTTHFVGHSLGGVNGVPFVASNNKGFGGAALSAGTVAGAGGNFARYMPNINPVLGANFAMTGGGIPKLLENSSNATFGAPVILTGLSNAGIERGTSSYEKFMNVFQATLDSTDPINYMDNFKQGALSTATPGSLFFEIAGAWDVNGTYNVNPDQTIPNDADNRPLAPLDLTALGFGVAEAAPLSGTEPLLRESGSNAALSGNLPQAALGAHGSEGIYETTAGFQAAGAALAADAGATSQSISVASRFNAGTHGTIVSVDNANVFGEMVGQIATFFATSGRAVLVSDSTLLSNCDPSADAANPQCL</sequence>
<dbReference type="RefSeq" id="WP_344800336.1">
    <property type="nucleotide sequence ID" value="NZ_BAABBN010000015.1"/>
</dbReference>
<protein>
    <recommendedName>
        <fullName evidence="4">Lipase</fullName>
    </recommendedName>
</protein>
<keyword evidence="3" id="KW-1185">Reference proteome</keyword>
<evidence type="ECO:0008006" key="4">
    <source>
        <dbReference type="Google" id="ProtNLM"/>
    </source>
</evidence>
<organism evidence="2 3">
    <name type="scientific">Litoribacillus peritrichatus</name>
    <dbReference type="NCBI Taxonomy" id="718191"/>
    <lineage>
        <taxon>Bacteria</taxon>
        <taxon>Pseudomonadati</taxon>
        <taxon>Pseudomonadota</taxon>
        <taxon>Gammaproteobacteria</taxon>
        <taxon>Oceanospirillales</taxon>
        <taxon>Oceanospirillaceae</taxon>
        <taxon>Litoribacillus</taxon>
    </lineage>
</organism>
<dbReference type="EMBL" id="BAABBN010000015">
    <property type="protein sequence ID" value="GAA3939324.1"/>
    <property type="molecule type" value="Genomic_DNA"/>
</dbReference>
<accession>A0ABP7N7M5</accession>
<keyword evidence="1" id="KW-0732">Signal</keyword>
<name>A0ABP7N7M5_9GAMM</name>
<gene>
    <name evidence="2" type="ORF">GCM10022277_39200</name>
</gene>
<dbReference type="Proteomes" id="UP001501565">
    <property type="component" value="Unassembled WGS sequence"/>
</dbReference>
<evidence type="ECO:0000256" key="1">
    <source>
        <dbReference type="SAM" id="SignalP"/>
    </source>
</evidence>
<evidence type="ECO:0000313" key="2">
    <source>
        <dbReference type="EMBL" id="GAA3939324.1"/>
    </source>
</evidence>
<proteinExistence type="predicted"/>